<dbReference type="EMBL" id="CP061336">
    <property type="protein sequence ID" value="QNU68615.1"/>
    <property type="molecule type" value="Genomic_DNA"/>
</dbReference>
<evidence type="ECO:0008006" key="3">
    <source>
        <dbReference type="Google" id="ProtNLM"/>
    </source>
</evidence>
<keyword evidence="2" id="KW-1185">Reference proteome</keyword>
<accession>A0A4V6EQ09</accession>
<reference evidence="1 2" key="1">
    <citation type="submission" date="2020-09" db="EMBL/GenBank/DDBJ databases">
        <title>Characterization and genome sequencing of Ruminiclostridium sp. nov. MA18.</title>
        <authorList>
            <person name="Rettenmaier R."/>
            <person name="Kowollik M.-L."/>
            <person name="Liebl W."/>
            <person name="Zverlov V."/>
        </authorList>
    </citation>
    <scope>NUCLEOTIDE SEQUENCE [LARGE SCALE GENOMIC DNA]</scope>
    <source>
        <strain evidence="1 2">MA18</strain>
    </source>
</reference>
<proteinExistence type="predicted"/>
<dbReference type="RefSeq" id="WP_137696155.1">
    <property type="nucleotide sequence ID" value="NZ_CP061336.1"/>
</dbReference>
<evidence type="ECO:0000313" key="2">
    <source>
        <dbReference type="Proteomes" id="UP000306409"/>
    </source>
</evidence>
<dbReference type="Proteomes" id="UP000306409">
    <property type="component" value="Chromosome"/>
</dbReference>
<dbReference type="AlphaFoldDB" id="A0A4V6EQ09"/>
<gene>
    <name evidence="1" type="ORF">EHE19_009560</name>
</gene>
<dbReference type="OrthoDB" id="2086405at2"/>
<evidence type="ECO:0000313" key="1">
    <source>
        <dbReference type="EMBL" id="QNU68615.1"/>
    </source>
</evidence>
<organism evidence="1 2">
    <name type="scientific">Ruminiclostridium herbifermentans</name>
    <dbReference type="NCBI Taxonomy" id="2488810"/>
    <lineage>
        <taxon>Bacteria</taxon>
        <taxon>Bacillati</taxon>
        <taxon>Bacillota</taxon>
        <taxon>Clostridia</taxon>
        <taxon>Eubacteriales</taxon>
        <taxon>Oscillospiraceae</taxon>
        <taxon>Ruminiclostridium</taxon>
    </lineage>
</organism>
<dbReference type="KEGG" id="rher:EHE19_009560"/>
<name>A0A4V6EQ09_9FIRM</name>
<protein>
    <recommendedName>
        <fullName evidence="3">DUF304 domain-containing protein</fullName>
    </recommendedName>
</protein>
<sequence>MTKNKFTVSLPKTYFWYMLCGTAIFVLLPVPFTIFQGIQHVALYILCSIMSLPFIYYMAKSKLFKISVDDQKITVRNVIGSYSLDVSEIEKVDWKISITNFGQSEKILVKTSSKRFTIETLMEDFDRMSQYISANVDISKIKTHKKNMIKQ</sequence>